<comment type="caution">
    <text evidence="5">The sequence shown here is derived from an EMBL/GenBank/DDBJ whole genome shotgun (WGS) entry which is preliminary data.</text>
</comment>
<dbReference type="SMART" id="SM00354">
    <property type="entry name" value="HTH_LACI"/>
    <property type="match status" value="1"/>
</dbReference>
<dbReference type="Gene3D" id="1.10.260.40">
    <property type="entry name" value="lambda repressor-like DNA-binding domains"/>
    <property type="match status" value="1"/>
</dbReference>
<name>A0A7W7CLC1_9ACTN</name>
<keyword evidence="1" id="KW-0805">Transcription regulation</keyword>
<dbReference type="EMBL" id="JACHMF010000001">
    <property type="protein sequence ID" value="MBB4690424.1"/>
    <property type="molecule type" value="Genomic_DNA"/>
</dbReference>
<accession>A0A7W7CLC1</accession>
<dbReference type="PANTHER" id="PTHR30146">
    <property type="entry name" value="LACI-RELATED TRANSCRIPTIONAL REPRESSOR"/>
    <property type="match status" value="1"/>
</dbReference>
<evidence type="ECO:0000256" key="3">
    <source>
        <dbReference type="ARBA" id="ARBA00023163"/>
    </source>
</evidence>
<dbReference type="PROSITE" id="PS50932">
    <property type="entry name" value="HTH_LACI_2"/>
    <property type="match status" value="1"/>
</dbReference>
<keyword evidence="2 5" id="KW-0238">DNA-binding</keyword>
<dbReference type="AlphaFoldDB" id="A0A7W7CLC1"/>
<keyword evidence="6" id="KW-1185">Reference proteome</keyword>
<dbReference type="GO" id="GO:0003700">
    <property type="term" value="F:DNA-binding transcription factor activity"/>
    <property type="evidence" value="ECO:0007669"/>
    <property type="project" value="TreeGrafter"/>
</dbReference>
<dbReference type="RefSeq" id="WP_184949387.1">
    <property type="nucleotide sequence ID" value="NZ_BOMC01000050.1"/>
</dbReference>
<dbReference type="Pfam" id="PF13377">
    <property type="entry name" value="Peripla_BP_3"/>
    <property type="match status" value="1"/>
</dbReference>
<dbReference type="GO" id="GO:0000976">
    <property type="term" value="F:transcription cis-regulatory region binding"/>
    <property type="evidence" value="ECO:0007669"/>
    <property type="project" value="TreeGrafter"/>
</dbReference>
<gene>
    <name evidence="5" type="ORF">BKA14_000572</name>
</gene>
<dbReference type="InterPro" id="IPR028082">
    <property type="entry name" value="Peripla_BP_I"/>
</dbReference>
<dbReference type="SUPFAM" id="SSF47413">
    <property type="entry name" value="lambda repressor-like DNA-binding domains"/>
    <property type="match status" value="1"/>
</dbReference>
<organism evidence="5 6">
    <name type="scientific">Paractinoplanes abujensis</name>
    <dbReference type="NCBI Taxonomy" id="882441"/>
    <lineage>
        <taxon>Bacteria</taxon>
        <taxon>Bacillati</taxon>
        <taxon>Actinomycetota</taxon>
        <taxon>Actinomycetes</taxon>
        <taxon>Micromonosporales</taxon>
        <taxon>Micromonosporaceae</taxon>
        <taxon>Paractinoplanes</taxon>
    </lineage>
</organism>
<feature type="domain" description="HTH lacI-type" evidence="4">
    <location>
        <begin position="10"/>
        <end position="66"/>
    </location>
</feature>
<evidence type="ECO:0000313" key="5">
    <source>
        <dbReference type="EMBL" id="MBB4690424.1"/>
    </source>
</evidence>
<dbReference type="Gene3D" id="3.40.50.2300">
    <property type="match status" value="2"/>
</dbReference>
<dbReference type="CDD" id="cd06267">
    <property type="entry name" value="PBP1_LacI_sugar_binding-like"/>
    <property type="match status" value="1"/>
</dbReference>
<evidence type="ECO:0000256" key="1">
    <source>
        <dbReference type="ARBA" id="ARBA00023015"/>
    </source>
</evidence>
<dbReference type="Proteomes" id="UP000542742">
    <property type="component" value="Unassembled WGS sequence"/>
</dbReference>
<protein>
    <submittedName>
        <fullName evidence="5">DNA-binding LacI/PurR family transcriptional regulator</fullName>
    </submittedName>
</protein>
<evidence type="ECO:0000259" key="4">
    <source>
        <dbReference type="PROSITE" id="PS50932"/>
    </source>
</evidence>
<keyword evidence="3" id="KW-0804">Transcription</keyword>
<dbReference type="PANTHER" id="PTHR30146:SF153">
    <property type="entry name" value="LACTOSE OPERON REPRESSOR"/>
    <property type="match status" value="1"/>
</dbReference>
<evidence type="ECO:0000313" key="6">
    <source>
        <dbReference type="Proteomes" id="UP000542742"/>
    </source>
</evidence>
<dbReference type="InterPro" id="IPR010982">
    <property type="entry name" value="Lambda_DNA-bd_dom_sf"/>
</dbReference>
<reference evidence="5 6" key="1">
    <citation type="submission" date="2020-08" db="EMBL/GenBank/DDBJ databases">
        <title>Sequencing the genomes of 1000 actinobacteria strains.</title>
        <authorList>
            <person name="Klenk H.-P."/>
        </authorList>
    </citation>
    <scope>NUCLEOTIDE SEQUENCE [LARGE SCALE GENOMIC DNA]</scope>
    <source>
        <strain evidence="5 6">DSM 45518</strain>
    </source>
</reference>
<dbReference type="SUPFAM" id="SSF53822">
    <property type="entry name" value="Periplasmic binding protein-like I"/>
    <property type="match status" value="1"/>
</dbReference>
<dbReference type="InterPro" id="IPR000843">
    <property type="entry name" value="HTH_LacI"/>
</dbReference>
<dbReference type="Pfam" id="PF00356">
    <property type="entry name" value="LacI"/>
    <property type="match status" value="1"/>
</dbReference>
<dbReference type="CDD" id="cd01392">
    <property type="entry name" value="HTH_LacI"/>
    <property type="match status" value="1"/>
</dbReference>
<proteinExistence type="predicted"/>
<dbReference type="InterPro" id="IPR046335">
    <property type="entry name" value="LacI/GalR-like_sensor"/>
</dbReference>
<evidence type="ECO:0000256" key="2">
    <source>
        <dbReference type="ARBA" id="ARBA00023125"/>
    </source>
</evidence>
<sequence>MSESTTTKRVTSADVARLAGVSRATVSYVLNDTPRQTISAGTRTRVLDAAARLGYSPSAAARTLRTGRSDVVLCLLPDWPIGPEVGSMLGRLSSALTRHGLTLVVHPGNREERPMTELWKAITPAAVIAYTEFSDADVAAMRAAGVAIVEAVSRRKGRSLAVPQELVGRRQAEHLTRAGHTRLGFAYPDDERVRFFAEPRLAGVRAACAALRLPTPVGLTVPLDPAAAAEAVRRWRATGVTAVCAYNDEVALAVLAGVRREGLTAPDDLAVIGVDDIPPARLADPPLTTVTTDQTVVGAHLAATVVAAISGRAAPDLPAADIVRVVRRATA</sequence>